<organism evidence="1 2">
    <name type="scientific">Eumeta variegata</name>
    <name type="common">Bagworm moth</name>
    <name type="synonym">Eumeta japonica</name>
    <dbReference type="NCBI Taxonomy" id="151549"/>
    <lineage>
        <taxon>Eukaryota</taxon>
        <taxon>Metazoa</taxon>
        <taxon>Ecdysozoa</taxon>
        <taxon>Arthropoda</taxon>
        <taxon>Hexapoda</taxon>
        <taxon>Insecta</taxon>
        <taxon>Pterygota</taxon>
        <taxon>Neoptera</taxon>
        <taxon>Endopterygota</taxon>
        <taxon>Lepidoptera</taxon>
        <taxon>Glossata</taxon>
        <taxon>Ditrysia</taxon>
        <taxon>Tineoidea</taxon>
        <taxon>Psychidae</taxon>
        <taxon>Oiketicinae</taxon>
        <taxon>Eumeta</taxon>
    </lineage>
</organism>
<protein>
    <submittedName>
        <fullName evidence="1">Uncharacterized protein</fullName>
    </submittedName>
</protein>
<name>A0A4C1XXG5_EUMVA</name>
<accession>A0A4C1XXG5</accession>
<keyword evidence="2" id="KW-1185">Reference proteome</keyword>
<dbReference type="Proteomes" id="UP000299102">
    <property type="component" value="Unassembled WGS sequence"/>
</dbReference>
<evidence type="ECO:0000313" key="2">
    <source>
        <dbReference type="Proteomes" id="UP000299102"/>
    </source>
</evidence>
<dbReference type="EMBL" id="BGZK01000973">
    <property type="protein sequence ID" value="GBP66979.1"/>
    <property type="molecule type" value="Genomic_DNA"/>
</dbReference>
<proteinExistence type="predicted"/>
<sequence>MQTGTHLQHMLARYTHACTQARMHPRTGTAIDITRKMVEMDLWDPKMTRTVRASTGMLSRQIGAREDIADRITQCDLIRKNVSTETVEIVLRMETKKRIGINSDTRIGIEV</sequence>
<comment type="caution">
    <text evidence="1">The sequence shown here is derived from an EMBL/GenBank/DDBJ whole genome shotgun (WGS) entry which is preliminary data.</text>
</comment>
<evidence type="ECO:0000313" key="1">
    <source>
        <dbReference type="EMBL" id="GBP66979.1"/>
    </source>
</evidence>
<dbReference type="AlphaFoldDB" id="A0A4C1XXG5"/>
<reference evidence="1 2" key="1">
    <citation type="journal article" date="2019" name="Commun. Biol.">
        <title>The bagworm genome reveals a unique fibroin gene that provides high tensile strength.</title>
        <authorList>
            <person name="Kono N."/>
            <person name="Nakamura H."/>
            <person name="Ohtoshi R."/>
            <person name="Tomita M."/>
            <person name="Numata K."/>
            <person name="Arakawa K."/>
        </authorList>
    </citation>
    <scope>NUCLEOTIDE SEQUENCE [LARGE SCALE GENOMIC DNA]</scope>
</reference>
<gene>
    <name evidence="1" type="ORF">EVAR_49954_1</name>
</gene>